<accession>A0A1Z4LX45</accession>
<organism evidence="1 2">
    <name type="scientific">Calothrix parasitica NIES-267</name>
    <dbReference type="NCBI Taxonomy" id="1973488"/>
    <lineage>
        <taxon>Bacteria</taxon>
        <taxon>Bacillati</taxon>
        <taxon>Cyanobacteriota</taxon>
        <taxon>Cyanophyceae</taxon>
        <taxon>Nostocales</taxon>
        <taxon>Calotrichaceae</taxon>
        <taxon>Calothrix</taxon>
    </lineage>
</organism>
<dbReference type="AlphaFoldDB" id="A0A1Z4LX45"/>
<dbReference type="EMBL" id="AP018227">
    <property type="protein sequence ID" value="BAY85826.1"/>
    <property type="molecule type" value="Genomic_DNA"/>
</dbReference>
<keyword evidence="2" id="KW-1185">Reference proteome</keyword>
<protein>
    <submittedName>
        <fullName evidence="1">Uncharacterized protein</fullName>
    </submittedName>
</protein>
<evidence type="ECO:0000313" key="2">
    <source>
        <dbReference type="Proteomes" id="UP000218418"/>
    </source>
</evidence>
<reference evidence="1 2" key="1">
    <citation type="submission" date="2017-06" db="EMBL/GenBank/DDBJ databases">
        <title>Genome sequencing of cyanobaciteial culture collection at National Institute for Environmental Studies (NIES).</title>
        <authorList>
            <person name="Hirose Y."/>
            <person name="Shimura Y."/>
            <person name="Fujisawa T."/>
            <person name="Nakamura Y."/>
            <person name="Kawachi M."/>
        </authorList>
    </citation>
    <scope>NUCLEOTIDE SEQUENCE [LARGE SCALE GENOMIC DNA]</scope>
    <source>
        <strain evidence="1 2">NIES-267</strain>
    </source>
</reference>
<proteinExistence type="predicted"/>
<name>A0A1Z4LX45_9CYAN</name>
<sequence>MMSDETRNYKTEADIKSLIAEFENCTLPRSEWNHQAHLTIALWYLNLYDEQKAINRVRQGIQRYNEAIGIKTTKDGGYHETLTLFWIRMVSHYLSISEEKSFNLETAIAIYKTYNDKHLPFQYYTRDLLMSWEARNHWVEPDLKPFI</sequence>
<evidence type="ECO:0000313" key="1">
    <source>
        <dbReference type="EMBL" id="BAY85826.1"/>
    </source>
</evidence>
<dbReference type="Proteomes" id="UP000218418">
    <property type="component" value="Chromosome"/>
</dbReference>
<gene>
    <name evidence="1" type="ORF">NIES267_53300</name>
</gene>